<name>A0A1Y6BWD0_9NEIS</name>
<dbReference type="CDD" id="cd18773">
    <property type="entry name" value="PDC1_HK_sensor"/>
    <property type="match status" value="1"/>
</dbReference>
<feature type="transmembrane region" description="Helical" evidence="6">
    <location>
        <begin position="21"/>
        <end position="38"/>
    </location>
</feature>
<gene>
    <name evidence="10" type="ORF">SAMN02745746_02084</name>
</gene>
<dbReference type="Proteomes" id="UP000192920">
    <property type="component" value="Unassembled WGS sequence"/>
</dbReference>
<evidence type="ECO:0000256" key="1">
    <source>
        <dbReference type="ARBA" id="ARBA00000085"/>
    </source>
</evidence>
<dbReference type="EC" id="2.7.13.3" evidence="2"/>
<dbReference type="InterPro" id="IPR003594">
    <property type="entry name" value="HATPase_dom"/>
</dbReference>
<sequence length="887" mass="99882">MLRYHSTTQRQRPSWYRLFPNASIVLFFLTMAVMLWALDSREAEQLRTALARDALWAEQTLQLHLEDNLNQLTELAREAGRDDLDESGFQLQAAQFIGNTPELLAVVRADTGMILRWIAPYEDGPLTLGDGLSGPSADAFVKARIESRPVYSRPYQSADGQWRIELHVPVLRNGQFVGTMIAVFNTGTLIRRLPPSWFAEKYQLELIDAEGREIGHNAQQRLSGTLSEKLDLPGTGLAIIARPVKTAISPSRVLQLGLIVGLTLLTLMSLLSLNRHIRRRVSAEEERDRVYRLSQDLLGIISPEGTLLEVNPAFETVLGYSQAQLIGTSFLSYLHPSERDMLKEGFFDMLGADQSHRYVETRVLTREGATQWIVWALSPLPESGVIYVSGRDITAKKEAQEALWQESTFRKAMEDSLVVGLRAIDLEGRITYVNPAFCDITGYTEQELLGQLPPYPYWRSGEAAELHQRHMAAALAGNAPQHGLETLICRKDGKEIHVNLLISPLIDHDGQHTGWMTAMTDITERQEAKQRLEASHERFVTVIEGLDAAVAVVDPASHELLFCNQHYRQWFDPDNVLGQEESVSCCDLRLAFLMRDAERSELDLQLQLANPPRWLSARRRQVRWVDGRPTLMVILTDITQQHEAEQRYEQQMEKLQATSRLVTMGEMASTLAHELNQPLSAIANYQAGCIERLRQGRASAESLLPVMEKITAQAERAGKIVRRVREFVKQSEPDRKPCQLTDIVEATLAIADIEARRYAATIDLQLPSRLPEVCVDPILIEQVLLNLIKNGIEAMQDTEPARRQLVVSADVLNPRRVEVAIADRGHGVPADLKERLFDAFFTTKKEGMGMGLNICRTIIEFHQGQLWVEDNPDGGSIFRLTLPVTEA</sequence>
<keyword evidence="11" id="KW-1185">Reference proteome</keyword>
<dbReference type="InterPro" id="IPR036097">
    <property type="entry name" value="HisK_dim/P_sf"/>
</dbReference>
<evidence type="ECO:0000259" key="7">
    <source>
        <dbReference type="PROSITE" id="PS50109"/>
    </source>
</evidence>
<dbReference type="InterPro" id="IPR036890">
    <property type="entry name" value="HATPase_C_sf"/>
</dbReference>
<feature type="domain" description="PAC" evidence="9">
    <location>
        <begin position="482"/>
        <end position="534"/>
    </location>
</feature>
<feature type="domain" description="Histidine kinase" evidence="7">
    <location>
        <begin position="670"/>
        <end position="886"/>
    </location>
</feature>
<dbReference type="Gene3D" id="3.30.450.20">
    <property type="entry name" value="PAS domain"/>
    <property type="match status" value="4"/>
</dbReference>
<dbReference type="SMART" id="SM00086">
    <property type="entry name" value="PAC"/>
    <property type="match status" value="3"/>
</dbReference>
<evidence type="ECO:0000256" key="3">
    <source>
        <dbReference type="ARBA" id="ARBA00022553"/>
    </source>
</evidence>
<dbReference type="GO" id="GO:0000155">
    <property type="term" value="F:phosphorelay sensor kinase activity"/>
    <property type="evidence" value="ECO:0007669"/>
    <property type="project" value="InterPro"/>
</dbReference>
<keyword evidence="5" id="KW-0418">Kinase</keyword>
<keyword evidence="6" id="KW-0812">Transmembrane</keyword>
<feature type="domain" description="PAS" evidence="8">
    <location>
        <begin position="405"/>
        <end position="451"/>
    </location>
</feature>
<evidence type="ECO:0000313" key="10">
    <source>
        <dbReference type="EMBL" id="SMF24506.1"/>
    </source>
</evidence>
<dbReference type="SUPFAM" id="SSF47384">
    <property type="entry name" value="Homodimeric domain of signal transducing histidine kinase"/>
    <property type="match status" value="1"/>
</dbReference>
<dbReference type="InterPro" id="IPR000700">
    <property type="entry name" value="PAS-assoc_C"/>
</dbReference>
<dbReference type="RefSeq" id="WP_085276351.1">
    <property type="nucleotide sequence ID" value="NZ_FXAG01000010.1"/>
</dbReference>
<evidence type="ECO:0000256" key="5">
    <source>
        <dbReference type="ARBA" id="ARBA00022777"/>
    </source>
</evidence>
<accession>A0A1Y6BWD0</accession>
<dbReference type="InterPro" id="IPR003661">
    <property type="entry name" value="HisK_dim/P_dom"/>
</dbReference>
<organism evidence="10 11">
    <name type="scientific">Pseudogulbenkiania subflava DSM 22618</name>
    <dbReference type="NCBI Taxonomy" id="1123014"/>
    <lineage>
        <taxon>Bacteria</taxon>
        <taxon>Pseudomonadati</taxon>
        <taxon>Pseudomonadota</taxon>
        <taxon>Betaproteobacteria</taxon>
        <taxon>Neisseriales</taxon>
        <taxon>Chromobacteriaceae</taxon>
        <taxon>Pseudogulbenkiania</taxon>
    </lineage>
</organism>
<dbReference type="EMBL" id="FXAG01000010">
    <property type="protein sequence ID" value="SMF24506.1"/>
    <property type="molecule type" value="Genomic_DNA"/>
</dbReference>
<comment type="catalytic activity">
    <reaction evidence="1">
        <text>ATP + protein L-histidine = ADP + protein N-phospho-L-histidine.</text>
        <dbReference type="EC" id="2.7.13.3"/>
    </reaction>
</comment>
<keyword evidence="4" id="KW-0808">Transferase</keyword>
<dbReference type="Pfam" id="PF02518">
    <property type="entry name" value="HATPase_c"/>
    <property type="match status" value="1"/>
</dbReference>
<dbReference type="InterPro" id="IPR005467">
    <property type="entry name" value="His_kinase_dom"/>
</dbReference>
<dbReference type="Pfam" id="PF13188">
    <property type="entry name" value="PAS_8"/>
    <property type="match status" value="1"/>
</dbReference>
<proteinExistence type="predicted"/>
<dbReference type="AlphaFoldDB" id="A0A1Y6BWD0"/>
<keyword evidence="6" id="KW-1133">Transmembrane helix</keyword>
<dbReference type="Gene3D" id="1.10.287.130">
    <property type="match status" value="1"/>
</dbReference>
<dbReference type="InterPro" id="IPR035965">
    <property type="entry name" value="PAS-like_dom_sf"/>
</dbReference>
<protein>
    <recommendedName>
        <fullName evidence="2">histidine kinase</fullName>
        <ecNumber evidence="2">2.7.13.3</ecNumber>
    </recommendedName>
</protein>
<dbReference type="Gene3D" id="3.30.565.10">
    <property type="entry name" value="Histidine kinase-like ATPase, C-terminal domain"/>
    <property type="match status" value="1"/>
</dbReference>
<evidence type="ECO:0000313" key="11">
    <source>
        <dbReference type="Proteomes" id="UP000192920"/>
    </source>
</evidence>
<evidence type="ECO:0000259" key="8">
    <source>
        <dbReference type="PROSITE" id="PS50112"/>
    </source>
</evidence>
<dbReference type="InterPro" id="IPR001610">
    <property type="entry name" value="PAC"/>
</dbReference>
<dbReference type="Pfam" id="PF00512">
    <property type="entry name" value="HisKA"/>
    <property type="match status" value="1"/>
</dbReference>
<evidence type="ECO:0000256" key="4">
    <source>
        <dbReference type="ARBA" id="ARBA00022679"/>
    </source>
</evidence>
<dbReference type="PRINTS" id="PR00344">
    <property type="entry name" value="BCTRLSENSOR"/>
</dbReference>
<feature type="domain" description="PAS" evidence="8">
    <location>
        <begin position="283"/>
        <end position="353"/>
    </location>
</feature>
<dbReference type="Pfam" id="PF08447">
    <property type="entry name" value="PAS_3"/>
    <property type="match status" value="1"/>
</dbReference>
<dbReference type="PANTHER" id="PTHR43304">
    <property type="entry name" value="PHYTOCHROME-LIKE PROTEIN CPH1"/>
    <property type="match status" value="1"/>
</dbReference>
<dbReference type="CDD" id="cd00082">
    <property type="entry name" value="HisKA"/>
    <property type="match status" value="1"/>
</dbReference>
<keyword evidence="3" id="KW-0597">Phosphoprotein</keyword>
<dbReference type="SMART" id="SM00388">
    <property type="entry name" value="HisKA"/>
    <property type="match status" value="1"/>
</dbReference>
<dbReference type="CDD" id="cd00130">
    <property type="entry name" value="PAS"/>
    <property type="match status" value="2"/>
</dbReference>
<dbReference type="STRING" id="1123014.SAMN02745746_02084"/>
<evidence type="ECO:0000259" key="9">
    <source>
        <dbReference type="PROSITE" id="PS50113"/>
    </source>
</evidence>
<evidence type="ECO:0000256" key="6">
    <source>
        <dbReference type="SAM" id="Phobius"/>
    </source>
</evidence>
<dbReference type="InterPro" id="IPR000014">
    <property type="entry name" value="PAS"/>
</dbReference>
<dbReference type="InterPro" id="IPR052162">
    <property type="entry name" value="Sensor_kinase/Photoreceptor"/>
</dbReference>
<dbReference type="PROSITE" id="PS50109">
    <property type="entry name" value="HIS_KIN"/>
    <property type="match status" value="1"/>
</dbReference>
<dbReference type="SMART" id="SM00387">
    <property type="entry name" value="HATPase_c"/>
    <property type="match status" value="1"/>
</dbReference>
<dbReference type="PROSITE" id="PS50112">
    <property type="entry name" value="PAS"/>
    <property type="match status" value="2"/>
</dbReference>
<dbReference type="SUPFAM" id="SSF55785">
    <property type="entry name" value="PYP-like sensor domain (PAS domain)"/>
    <property type="match status" value="3"/>
</dbReference>
<keyword evidence="6" id="KW-0472">Membrane</keyword>
<evidence type="ECO:0000256" key="2">
    <source>
        <dbReference type="ARBA" id="ARBA00012438"/>
    </source>
</evidence>
<dbReference type="NCBIfam" id="TIGR00229">
    <property type="entry name" value="sensory_box"/>
    <property type="match status" value="2"/>
</dbReference>
<dbReference type="PROSITE" id="PS50113">
    <property type="entry name" value="PAC"/>
    <property type="match status" value="1"/>
</dbReference>
<dbReference type="InterPro" id="IPR013656">
    <property type="entry name" value="PAS_4"/>
</dbReference>
<dbReference type="InterPro" id="IPR004358">
    <property type="entry name" value="Sig_transdc_His_kin-like_C"/>
</dbReference>
<dbReference type="PANTHER" id="PTHR43304:SF1">
    <property type="entry name" value="PAC DOMAIN-CONTAINING PROTEIN"/>
    <property type="match status" value="1"/>
</dbReference>
<reference evidence="11" key="1">
    <citation type="submission" date="2017-04" db="EMBL/GenBank/DDBJ databases">
        <authorList>
            <person name="Varghese N."/>
            <person name="Submissions S."/>
        </authorList>
    </citation>
    <scope>NUCLEOTIDE SEQUENCE [LARGE SCALE GENOMIC DNA]</scope>
    <source>
        <strain evidence="11">DSM 22618</strain>
    </source>
</reference>
<dbReference type="Pfam" id="PF08448">
    <property type="entry name" value="PAS_4"/>
    <property type="match status" value="1"/>
</dbReference>
<dbReference type="InterPro" id="IPR013655">
    <property type="entry name" value="PAS_fold_3"/>
</dbReference>
<dbReference type="SUPFAM" id="SSF55874">
    <property type="entry name" value="ATPase domain of HSP90 chaperone/DNA topoisomerase II/histidine kinase"/>
    <property type="match status" value="1"/>
</dbReference>
<dbReference type="SMART" id="SM00091">
    <property type="entry name" value="PAS"/>
    <property type="match status" value="3"/>
</dbReference>